<dbReference type="PRINTS" id="PR00793">
    <property type="entry name" value="PROAMNOPTASE"/>
</dbReference>
<dbReference type="GeneID" id="93651577"/>
<evidence type="ECO:0000256" key="2">
    <source>
        <dbReference type="ARBA" id="ARBA00022801"/>
    </source>
</evidence>
<keyword evidence="2" id="KW-0378">Hydrolase</keyword>
<dbReference type="InterPro" id="IPR051601">
    <property type="entry name" value="Serine_prot/Carboxylest_S33"/>
</dbReference>
<name>A0A8H8DCV2_9ASCO</name>
<dbReference type="InterPro" id="IPR029058">
    <property type="entry name" value="AB_hydrolase_fold"/>
</dbReference>
<comment type="similarity">
    <text evidence="1">Belongs to the peptidase S33 family.</text>
</comment>
<comment type="caution">
    <text evidence="4">The sequence shown here is derived from an EMBL/GenBank/DDBJ whole genome shotgun (WGS) entry which is preliminary data.</text>
</comment>
<protein>
    <recommendedName>
        <fullName evidence="3">AB hydrolase-1 domain-containing protein</fullName>
    </recommendedName>
</protein>
<evidence type="ECO:0000313" key="5">
    <source>
        <dbReference type="Proteomes" id="UP000669133"/>
    </source>
</evidence>
<feature type="domain" description="AB hydrolase-1" evidence="3">
    <location>
        <begin position="68"/>
        <end position="230"/>
    </location>
</feature>
<dbReference type="GO" id="GO:0008233">
    <property type="term" value="F:peptidase activity"/>
    <property type="evidence" value="ECO:0007669"/>
    <property type="project" value="InterPro"/>
</dbReference>
<dbReference type="SUPFAM" id="SSF53474">
    <property type="entry name" value="alpha/beta-Hydrolases"/>
    <property type="match status" value="1"/>
</dbReference>
<dbReference type="AlphaFoldDB" id="A0A8H8DCV2"/>
<evidence type="ECO:0000313" key="4">
    <source>
        <dbReference type="EMBL" id="KAG5419181.1"/>
    </source>
</evidence>
<dbReference type="Gene3D" id="3.40.50.1820">
    <property type="entry name" value="alpha/beta hydrolase"/>
    <property type="match status" value="1"/>
</dbReference>
<sequence>MTYKILDFFQSNKILNQIVAFLLPLDHNDVANSRKIQVVITISQKYDRAKHASVDGFQKVILPESPNLLLYLQGGPGFGCPVPTSYSGMTKVLLDEGYQIVWMDQRGTGASSPIDYKTLTENLSPSSSVNDQLKTILHFRADSIVKDAEAIRKELIGDDAKWSSLGQSFGGFCSFTYLSLYPQSLKHVFITGGVPPIGFDVDSVYKQTYKRTKERNVHYYSKYPQDVARVVEICKYLKSNEVTLPDGGRLSVERFQQLGLSFGGFGGTDGVHNIVTTFWQDLDTFGYPTVYTLTLVQNAMPFDTNVIYALFQEAIYCSGKAKSNWSADRLRYAPGNEKFQFNEKEIYFTGEMVFKSMYEDYAQLRQFKPLAYALHENDSWSILYDTEKLRKITWKDVPIVATTYYADQYVDFELTREVKQQYLPSCNLRQYITNDLFHNGLHIDPERVLGSMFKLIDNDFD</sequence>
<dbReference type="Proteomes" id="UP000669133">
    <property type="component" value="Unassembled WGS sequence"/>
</dbReference>
<dbReference type="RefSeq" id="XP_067548297.1">
    <property type="nucleotide sequence ID" value="XM_067691859.1"/>
</dbReference>
<dbReference type="PANTHER" id="PTHR43248">
    <property type="entry name" value="2-SUCCINYL-6-HYDROXY-2,4-CYCLOHEXADIENE-1-CARBOXYLATE SYNTHASE"/>
    <property type="match status" value="1"/>
</dbReference>
<accession>A0A8H8DCV2</accession>
<organism evidence="4 5">
    <name type="scientific">Candida metapsilosis</name>
    <dbReference type="NCBI Taxonomy" id="273372"/>
    <lineage>
        <taxon>Eukaryota</taxon>
        <taxon>Fungi</taxon>
        <taxon>Dikarya</taxon>
        <taxon>Ascomycota</taxon>
        <taxon>Saccharomycotina</taxon>
        <taxon>Pichiomycetes</taxon>
        <taxon>Debaryomycetaceae</taxon>
        <taxon>Candida/Lodderomyces clade</taxon>
        <taxon>Candida</taxon>
    </lineage>
</organism>
<dbReference type="Pfam" id="PF00561">
    <property type="entry name" value="Abhydrolase_1"/>
    <property type="match status" value="1"/>
</dbReference>
<gene>
    <name evidence="4" type="ORF">I9W82_002948</name>
</gene>
<dbReference type="EMBL" id="JAEOAQ010000003">
    <property type="protein sequence ID" value="KAG5419181.1"/>
    <property type="molecule type" value="Genomic_DNA"/>
</dbReference>
<dbReference type="PANTHER" id="PTHR43248:SF2">
    <property type="entry name" value="PROLYL AMINOPEPTIDASE"/>
    <property type="match status" value="1"/>
</dbReference>
<reference evidence="4 5" key="1">
    <citation type="submission" date="2020-12" db="EMBL/GenBank/DDBJ databases">
        <title>Effect of drift, selection, and recombination on the evolution of hybrid genomes in Candida yeast pathogens.</title>
        <authorList>
            <person name="Mixao V."/>
            <person name="Ksiezopolska E."/>
            <person name="Saus E."/>
            <person name="Boekhout T."/>
            <person name="Gacser A."/>
            <person name="Gabaldon T."/>
        </authorList>
    </citation>
    <scope>NUCLEOTIDE SEQUENCE [LARGE SCALE GENOMIC DNA]</scope>
    <source>
        <strain evidence="4 5">BP57</strain>
    </source>
</reference>
<dbReference type="OrthoDB" id="1898734at2759"/>
<dbReference type="GO" id="GO:0006508">
    <property type="term" value="P:proteolysis"/>
    <property type="evidence" value="ECO:0007669"/>
    <property type="project" value="InterPro"/>
</dbReference>
<evidence type="ECO:0000259" key="3">
    <source>
        <dbReference type="Pfam" id="PF00561"/>
    </source>
</evidence>
<keyword evidence="5" id="KW-1185">Reference proteome</keyword>
<dbReference type="InterPro" id="IPR000073">
    <property type="entry name" value="AB_hydrolase_1"/>
</dbReference>
<proteinExistence type="inferred from homology"/>
<dbReference type="InterPro" id="IPR002410">
    <property type="entry name" value="Peptidase_S33"/>
</dbReference>
<evidence type="ECO:0000256" key="1">
    <source>
        <dbReference type="ARBA" id="ARBA00010088"/>
    </source>
</evidence>